<evidence type="ECO:0000313" key="1">
    <source>
        <dbReference type="EMBL" id="AVP63902.1"/>
    </source>
</evidence>
<proteinExistence type="predicted"/>
<protein>
    <submittedName>
        <fullName evidence="1">Flavodoxin</fullName>
    </submittedName>
</protein>
<reference evidence="1 2" key="1">
    <citation type="submission" date="2018-01" db="EMBL/GenBank/DDBJ databases">
        <title>Genetic Diversity of Clostridium botulinum in seafood.</title>
        <authorList>
            <person name="Athira V."/>
            <person name="Arun Jyothi P.V."/>
            <person name="Lalitha K.V."/>
            <person name="Joseph T.C."/>
        </authorList>
    </citation>
    <scope>NUCLEOTIDE SEQUENCE [LARGE SCALE GENOMIC DNA]</scope>
    <source>
        <strain evidence="1 2">Mfbjulcb5</strain>
    </source>
</reference>
<dbReference type="EMBL" id="CP027776">
    <property type="protein sequence ID" value="AVP63902.1"/>
    <property type="molecule type" value="Genomic_DNA"/>
</dbReference>
<gene>
    <name evidence="1" type="ORF">C3B64_06415</name>
</gene>
<sequence length="50" mass="6199">MKSNNQYIKLHERDILTLKIINKQLEKRINYNNAKIEQLRKYNRELKGRK</sequence>
<accession>A0AAU8YUV5</accession>
<dbReference type="RefSeq" id="WP_003359700.1">
    <property type="nucleotide sequence ID" value="NZ_CP102909.1"/>
</dbReference>
<organism evidence="1 2">
    <name type="scientific">Clostridium botulinum</name>
    <dbReference type="NCBI Taxonomy" id="1491"/>
    <lineage>
        <taxon>Bacteria</taxon>
        <taxon>Bacillati</taxon>
        <taxon>Bacillota</taxon>
        <taxon>Clostridia</taxon>
        <taxon>Eubacteriales</taxon>
        <taxon>Clostridiaceae</taxon>
        <taxon>Clostridium</taxon>
    </lineage>
</organism>
<dbReference type="AlphaFoldDB" id="A0AAU8YUV5"/>
<evidence type="ECO:0000313" key="2">
    <source>
        <dbReference type="Proteomes" id="UP000238070"/>
    </source>
</evidence>
<name>A0AAU8YUV5_CLOBO</name>
<dbReference type="Proteomes" id="UP000238070">
    <property type="component" value="Chromosome"/>
</dbReference>